<evidence type="ECO:0000313" key="5">
    <source>
        <dbReference type="EMBL" id="HIZ35886.1"/>
    </source>
</evidence>
<evidence type="ECO:0000256" key="2">
    <source>
        <dbReference type="ARBA" id="ARBA00023125"/>
    </source>
</evidence>
<protein>
    <submittedName>
        <fullName evidence="5">LacI family transcriptional regulator</fullName>
    </submittedName>
</protein>
<keyword evidence="1" id="KW-0805">Transcription regulation</keyword>
<dbReference type="CDD" id="cd06267">
    <property type="entry name" value="PBP1_LacI_sugar_binding-like"/>
    <property type="match status" value="1"/>
</dbReference>
<dbReference type="Gene3D" id="3.40.50.2300">
    <property type="match status" value="2"/>
</dbReference>
<dbReference type="InterPro" id="IPR010982">
    <property type="entry name" value="Lambda_DNA-bd_dom_sf"/>
</dbReference>
<dbReference type="AlphaFoldDB" id="A0A9D2J429"/>
<keyword evidence="3" id="KW-0804">Transcription</keyword>
<evidence type="ECO:0000259" key="4">
    <source>
        <dbReference type="PROSITE" id="PS50932"/>
    </source>
</evidence>
<feature type="domain" description="HTH lacI-type" evidence="4">
    <location>
        <begin position="4"/>
        <end position="58"/>
    </location>
</feature>
<dbReference type="PROSITE" id="PS50932">
    <property type="entry name" value="HTH_LACI_2"/>
    <property type="match status" value="1"/>
</dbReference>
<proteinExistence type="predicted"/>
<name>A0A9D2J429_9MICO</name>
<dbReference type="Gene3D" id="1.10.260.40">
    <property type="entry name" value="lambda repressor-like DNA-binding domains"/>
    <property type="match status" value="1"/>
</dbReference>
<dbReference type="CDD" id="cd01392">
    <property type="entry name" value="HTH_LacI"/>
    <property type="match status" value="1"/>
</dbReference>
<reference evidence="5" key="2">
    <citation type="submission" date="2021-04" db="EMBL/GenBank/DDBJ databases">
        <authorList>
            <person name="Gilroy R."/>
        </authorList>
    </citation>
    <scope>NUCLEOTIDE SEQUENCE</scope>
    <source>
        <strain evidence="5">ChiGjej4B4-7305</strain>
    </source>
</reference>
<dbReference type="InterPro" id="IPR000843">
    <property type="entry name" value="HTH_LacI"/>
</dbReference>
<dbReference type="Proteomes" id="UP000824037">
    <property type="component" value="Unassembled WGS sequence"/>
</dbReference>
<evidence type="ECO:0000256" key="1">
    <source>
        <dbReference type="ARBA" id="ARBA00023015"/>
    </source>
</evidence>
<dbReference type="EMBL" id="DXBY01000153">
    <property type="protein sequence ID" value="HIZ35886.1"/>
    <property type="molecule type" value="Genomic_DNA"/>
</dbReference>
<evidence type="ECO:0000256" key="3">
    <source>
        <dbReference type="ARBA" id="ARBA00023163"/>
    </source>
</evidence>
<evidence type="ECO:0000313" key="6">
    <source>
        <dbReference type="Proteomes" id="UP000824037"/>
    </source>
</evidence>
<organism evidence="5 6">
    <name type="scientific">Candidatus Ruania gallistercoris</name>
    <dbReference type="NCBI Taxonomy" id="2838746"/>
    <lineage>
        <taxon>Bacteria</taxon>
        <taxon>Bacillati</taxon>
        <taxon>Actinomycetota</taxon>
        <taxon>Actinomycetes</taxon>
        <taxon>Micrococcales</taxon>
        <taxon>Ruaniaceae</taxon>
        <taxon>Ruania</taxon>
    </lineage>
</organism>
<gene>
    <name evidence="5" type="ORF">H9815_08915</name>
</gene>
<sequence length="325" mass="33383">MTRATIYSIAAELGISASTVSRAFSRPDLVRDSVRQRILDAADQIGYQPSRAARSVATGRTGLIGLLVPDITNPFVPPLVRAIEMAAAERQAGVLLVDARANGDAEPGLVVQLKAQVDGLVIVSPRSGASALSGALGATPAVIVNRVMRGMASVVCDNTAAIGQAVQALVADGHERLALLRGPADAWAAKRRTEAFRRAAAGAGVELAEHGPFEAQFEDGRTAAEAVAASGATAVLAFDDLMASGVIAGLTDAGLRVPHDVSVLGCDDVLLARTMTPTLSTISAPIDGLGERALVLLGEVMAGGDVRQERLEGTLALRGTTAEAR</sequence>
<accession>A0A9D2J429</accession>
<dbReference type="GO" id="GO:0003700">
    <property type="term" value="F:DNA-binding transcription factor activity"/>
    <property type="evidence" value="ECO:0007669"/>
    <property type="project" value="TreeGrafter"/>
</dbReference>
<dbReference type="Pfam" id="PF13377">
    <property type="entry name" value="Peripla_BP_3"/>
    <property type="match status" value="1"/>
</dbReference>
<dbReference type="PANTHER" id="PTHR30146">
    <property type="entry name" value="LACI-RELATED TRANSCRIPTIONAL REPRESSOR"/>
    <property type="match status" value="1"/>
</dbReference>
<dbReference type="Pfam" id="PF00356">
    <property type="entry name" value="LacI"/>
    <property type="match status" value="1"/>
</dbReference>
<dbReference type="SUPFAM" id="SSF47413">
    <property type="entry name" value="lambda repressor-like DNA-binding domains"/>
    <property type="match status" value="1"/>
</dbReference>
<comment type="caution">
    <text evidence="5">The sequence shown here is derived from an EMBL/GenBank/DDBJ whole genome shotgun (WGS) entry which is preliminary data.</text>
</comment>
<reference evidence="5" key="1">
    <citation type="journal article" date="2021" name="PeerJ">
        <title>Extensive microbial diversity within the chicken gut microbiome revealed by metagenomics and culture.</title>
        <authorList>
            <person name="Gilroy R."/>
            <person name="Ravi A."/>
            <person name="Getino M."/>
            <person name="Pursley I."/>
            <person name="Horton D.L."/>
            <person name="Alikhan N.F."/>
            <person name="Baker D."/>
            <person name="Gharbi K."/>
            <person name="Hall N."/>
            <person name="Watson M."/>
            <person name="Adriaenssens E.M."/>
            <person name="Foster-Nyarko E."/>
            <person name="Jarju S."/>
            <person name="Secka A."/>
            <person name="Antonio M."/>
            <person name="Oren A."/>
            <person name="Chaudhuri R.R."/>
            <person name="La Ragione R."/>
            <person name="Hildebrand F."/>
            <person name="Pallen M.J."/>
        </authorList>
    </citation>
    <scope>NUCLEOTIDE SEQUENCE</scope>
    <source>
        <strain evidence="5">ChiGjej4B4-7305</strain>
    </source>
</reference>
<keyword evidence="2" id="KW-0238">DNA-binding</keyword>
<dbReference type="SUPFAM" id="SSF53822">
    <property type="entry name" value="Periplasmic binding protein-like I"/>
    <property type="match status" value="1"/>
</dbReference>
<dbReference type="GO" id="GO:0000976">
    <property type="term" value="F:transcription cis-regulatory region binding"/>
    <property type="evidence" value="ECO:0007669"/>
    <property type="project" value="TreeGrafter"/>
</dbReference>
<dbReference type="InterPro" id="IPR028082">
    <property type="entry name" value="Peripla_BP_I"/>
</dbReference>
<dbReference type="PANTHER" id="PTHR30146:SF138">
    <property type="entry name" value="TRANSCRIPTIONAL REGULATORY PROTEIN"/>
    <property type="match status" value="1"/>
</dbReference>
<dbReference type="InterPro" id="IPR046335">
    <property type="entry name" value="LacI/GalR-like_sensor"/>
</dbReference>
<dbReference type="SMART" id="SM00354">
    <property type="entry name" value="HTH_LACI"/>
    <property type="match status" value="1"/>
</dbReference>